<accession>A0A161YJL6</accession>
<evidence type="ECO:0000256" key="8">
    <source>
        <dbReference type="PROSITE-ProRule" id="PRU01360"/>
    </source>
</evidence>
<evidence type="ECO:0000313" key="14">
    <source>
        <dbReference type="Proteomes" id="UP000076661"/>
    </source>
</evidence>
<evidence type="ECO:0000256" key="4">
    <source>
        <dbReference type="ARBA" id="ARBA00022692"/>
    </source>
</evidence>
<keyword evidence="7 8" id="KW-0998">Cell outer membrane</keyword>
<dbReference type="PANTHER" id="PTHR40980:SF3">
    <property type="entry name" value="TONB-DEPENDENT RECEPTOR-LIKE BETA-BARREL DOMAIN-CONTAINING PROTEIN"/>
    <property type="match status" value="1"/>
</dbReference>
<gene>
    <name evidence="13" type="ORF">N478_05155</name>
</gene>
<keyword evidence="5 9" id="KW-0798">TonB box</keyword>
<dbReference type="InterPro" id="IPR012910">
    <property type="entry name" value="Plug_dom"/>
</dbReference>
<dbReference type="InterPro" id="IPR036942">
    <property type="entry name" value="Beta-barrel_TonB_sf"/>
</dbReference>
<dbReference type="InterPro" id="IPR039426">
    <property type="entry name" value="TonB-dep_rcpt-like"/>
</dbReference>
<dbReference type="PANTHER" id="PTHR40980">
    <property type="entry name" value="PLUG DOMAIN-CONTAINING PROTEIN"/>
    <property type="match status" value="1"/>
</dbReference>
<comment type="similarity">
    <text evidence="8 9">Belongs to the TonB-dependent receptor family.</text>
</comment>
<protein>
    <recommendedName>
        <fullName evidence="15">TonB-denpendent receptor</fullName>
    </recommendedName>
</protein>
<keyword evidence="6 8" id="KW-0472">Membrane</keyword>
<evidence type="ECO:0000259" key="12">
    <source>
        <dbReference type="Pfam" id="PF07715"/>
    </source>
</evidence>
<proteinExistence type="inferred from homology"/>
<dbReference type="InterPro" id="IPR037066">
    <property type="entry name" value="Plug_dom_sf"/>
</dbReference>
<evidence type="ECO:0000259" key="11">
    <source>
        <dbReference type="Pfam" id="PF00593"/>
    </source>
</evidence>
<evidence type="ECO:0000313" key="13">
    <source>
        <dbReference type="EMBL" id="KZN61460.1"/>
    </source>
</evidence>
<reference evidence="13 14" key="1">
    <citation type="submission" date="2013-07" db="EMBL/GenBank/DDBJ databases">
        <title>Comparative Genomic and Metabolomic Analysis of Twelve Strains of Pseudoalteromonas luteoviolacea.</title>
        <authorList>
            <person name="Vynne N.G."/>
            <person name="Mansson M."/>
            <person name="Gram L."/>
        </authorList>
    </citation>
    <scope>NUCLEOTIDE SEQUENCE [LARGE SCALE GENOMIC DNA]</scope>
    <source>
        <strain evidence="13 14">S4060-1</strain>
    </source>
</reference>
<comment type="subcellular location">
    <subcellularLocation>
        <location evidence="1 8">Cell outer membrane</location>
        <topology evidence="1 8">Multi-pass membrane protein</topology>
    </subcellularLocation>
</comment>
<dbReference type="Pfam" id="PF00593">
    <property type="entry name" value="TonB_dep_Rec_b-barrel"/>
    <property type="match status" value="1"/>
</dbReference>
<dbReference type="PATRIC" id="fig|1365257.3.peg.4348"/>
<feature type="domain" description="TonB-dependent receptor-like beta-barrel" evidence="11">
    <location>
        <begin position="381"/>
        <end position="826"/>
    </location>
</feature>
<dbReference type="EMBL" id="AUXX01000045">
    <property type="protein sequence ID" value="KZN61460.1"/>
    <property type="molecule type" value="Genomic_DNA"/>
</dbReference>
<dbReference type="PROSITE" id="PS52016">
    <property type="entry name" value="TONB_DEPENDENT_REC_3"/>
    <property type="match status" value="1"/>
</dbReference>
<name>A0A161YJL6_9GAMM</name>
<dbReference type="Gene3D" id="2.40.170.20">
    <property type="entry name" value="TonB-dependent receptor, beta-barrel domain"/>
    <property type="match status" value="1"/>
</dbReference>
<comment type="caution">
    <text evidence="13">The sequence shown here is derived from an EMBL/GenBank/DDBJ whole genome shotgun (WGS) entry which is preliminary data.</text>
</comment>
<keyword evidence="4 8" id="KW-0812">Transmembrane</keyword>
<evidence type="ECO:0000256" key="1">
    <source>
        <dbReference type="ARBA" id="ARBA00004571"/>
    </source>
</evidence>
<evidence type="ECO:0000256" key="2">
    <source>
        <dbReference type="ARBA" id="ARBA00022448"/>
    </source>
</evidence>
<keyword evidence="2 8" id="KW-0813">Transport</keyword>
<dbReference type="InterPro" id="IPR010104">
    <property type="entry name" value="TonB_rcpt_bac"/>
</dbReference>
<dbReference type="InterPro" id="IPR000531">
    <property type="entry name" value="Beta-barrel_TonB"/>
</dbReference>
<evidence type="ECO:0000256" key="3">
    <source>
        <dbReference type="ARBA" id="ARBA00022452"/>
    </source>
</evidence>
<keyword evidence="10" id="KW-0732">Signal</keyword>
<evidence type="ECO:0000256" key="6">
    <source>
        <dbReference type="ARBA" id="ARBA00023136"/>
    </source>
</evidence>
<feature type="signal peptide" evidence="10">
    <location>
        <begin position="1"/>
        <end position="29"/>
    </location>
</feature>
<evidence type="ECO:0000256" key="5">
    <source>
        <dbReference type="ARBA" id="ARBA00023077"/>
    </source>
</evidence>
<evidence type="ECO:0000256" key="9">
    <source>
        <dbReference type="RuleBase" id="RU003357"/>
    </source>
</evidence>
<evidence type="ECO:0000256" key="7">
    <source>
        <dbReference type="ARBA" id="ARBA00023237"/>
    </source>
</evidence>
<evidence type="ECO:0008006" key="15">
    <source>
        <dbReference type="Google" id="ProtNLM"/>
    </source>
</evidence>
<feature type="chain" id="PRO_5007830370" description="TonB-denpendent receptor" evidence="10">
    <location>
        <begin position="30"/>
        <end position="869"/>
    </location>
</feature>
<dbReference type="NCBIfam" id="TIGR01782">
    <property type="entry name" value="TonB-Xanth-Caul"/>
    <property type="match status" value="1"/>
</dbReference>
<dbReference type="SUPFAM" id="SSF56935">
    <property type="entry name" value="Porins"/>
    <property type="match status" value="1"/>
</dbReference>
<dbReference type="RefSeq" id="WP_063382581.1">
    <property type="nucleotide sequence ID" value="NZ_AUXX01000045.1"/>
</dbReference>
<sequence>MLANNFKKSLLAANIGLALTAGVSGVAVAETGNQVQEDVEVIEVRGIRRSLEASLNTKRFSDSVVDAVTAEDIGKMPDKNVAESLQRIPGVTVQRQWGEGAAVSIRGVGNDLTLTTLNGQNVASTGWFVFEPAKRSFNYSLLPSELVGGLEVYKSSQADLLEGGVGGTVVVNTRKPLDLDPLTVYGSVEALHSSDSDTTSPQLSGLASWKNDDENFGVLIAAVSQERELQRQGNEAFWQWGAGPVAFEQERKRNAYAATFQFAPSDEWDITFNAMDMEMEANNVNYALFLTQADTTWGGGESEAFIEGTPVRGPLNVGFWQARPREATMSSEVYDLKVEYKGDGYELSFQAGDTSSTGGTDFEIEVFDANGRAPESGTPIVDGTYDFSNGNQTWNLPNGIGGASIADYVPSHVAIASCQTNASHCSRMNRTPKTDEEQYFQADAKFEVDFGPITSLKTGLRYSTHETTSRRYEFITPDSFDPYFDTSALTGEKIDIGFGDYQMTKFDSATFVNAAKAAVTGETEDLGAYSHIEEDNLALYVMANFSTDSSRGNFGIRYVSTDATSHYYLDGAREKSDADYSEFLPSANVAFDLTEDVILRVAASRTLSRPQYVDMYVNPNVTGANDNVPNNQNWIVGNVGLKPFIANNFDLGVEYYFNESSLVSVGFFMKDVKNFMSVSQRQATAAEIDYPLNAEEQAFGWTVEEKRSQGSANVEGIEFQYQQDFGNGFGTVYNYTYTETSVSDKMLFPDQNPVLADSSRHTYNITGYYENEMFEVRASYNWRSEYMIRDVGAYGNRLHDDYGTLDLSATWHVTENIDLRLSVVNLLEEDAIQEGNNNFYSEYSGFTRGFPVYAYEMPRLISVGASFRF</sequence>
<dbReference type="GO" id="GO:0009279">
    <property type="term" value="C:cell outer membrane"/>
    <property type="evidence" value="ECO:0007669"/>
    <property type="project" value="UniProtKB-SubCell"/>
</dbReference>
<dbReference type="CDD" id="cd01347">
    <property type="entry name" value="ligand_gated_channel"/>
    <property type="match status" value="1"/>
</dbReference>
<dbReference type="AlphaFoldDB" id="A0A161YJL6"/>
<keyword evidence="3 8" id="KW-1134">Transmembrane beta strand</keyword>
<feature type="domain" description="TonB-dependent receptor plug" evidence="12">
    <location>
        <begin position="59"/>
        <end position="167"/>
    </location>
</feature>
<organism evidence="13 14">
    <name type="scientific">Pseudoalteromonas luteoviolacea S4060-1</name>
    <dbReference type="NCBI Taxonomy" id="1365257"/>
    <lineage>
        <taxon>Bacteria</taxon>
        <taxon>Pseudomonadati</taxon>
        <taxon>Pseudomonadota</taxon>
        <taxon>Gammaproteobacteria</taxon>
        <taxon>Alteromonadales</taxon>
        <taxon>Pseudoalteromonadaceae</taxon>
        <taxon>Pseudoalteromonas</taxon>
    </lineage>
</organism>
<dbReference type="Pfam" id="PF07715">
    <property type="entry name" value="Plug"/>
    <property type="match status" value="1"/>
</dbReference>
<evidence type="ECO:0000256" key="10">
    <source>
        <dbReference type="SAM" id="SignalP"/>
    </source>
</evidence>
<dbReference type="Gene3D" id="2.170.130.10">
    <property type="entry name" value="TonB-dependent receptor, plug domain"/>
    <property type="match status" value="1"/>
</dbReference>
<dbReference type="Proteomes" id="UP000076661">
    <property type="component" value="Unassembled WGS sequence"/>
</dbReference>